<sequence length="95" mass="11214">MAIDQIAQSGLSSLKVIYYLAQLSRPREGRQIVCAVLIQEKYRQTQHQRVCQKCLYPVKKDLTGMLHEYYRVPRFLDQGEFLWSRRCPVDPAVVW</sequence>
<protein>
    <submittedName>
        <fullName evidence="1">Uncharacterized protein</fullName>
    </submittedName>
</protein>
<name>A0A5Y3XGW9_SALER</name>
<comment type="caution">
    <text evidence="1">The sequence shown here is derived from an EMBL/GenBank/DDBJ whole genome shotgun (WGS) entry which is preliminary data.</text>
</comment>
<dbReference type="Proteomes" id="UP000839747">
    <property type="component" value="Unassembled WGS sequence"/>
</dbReference>
<accession>A0A5Y3XGW9</accession>
<evidence type="ECO:0000313" key="1">
    <source>
        <dbReference type="EMBL" id="ECJ4508193.1"/>
    </source>
</evidence>
<reference evidence="1" key="1">
    <citation type="submission" date="2018-06" db="EMBL/GenBank/DDBJ databases">
        <authorList>
            <person name="Ashton P.M."/>
            <person name="Dallman T."/>
            <person name="Nair S."/>
            <person name="De Pinna E."/>
            <person name="Peters T."/>
            <person name="Grant K."/>
        </authorList>
    </citation>
    <scope>NUCLEOTIDE SEQUENCE [LARGE SCALE GENOMIC DNA]</scope>
    <source>
        <strain evidence="1">318584</strain>
    </source>
</reference>
<gene>
    <name evidence="1" type="ORF">DNU24_21600</name>
</gene>
<dbReference type="AlphaFoldDB" id="A0A5Y3XGW9"/>
<organism evidence="1">
    <name type="scientific">Salmonella enterica subsp. salamae</name>
    <dbReference type="NCBI Taxonomy" id="59202"/>
    <lineage>
        <taxon>Bacteria</taxon>
        <taxon>Pseudomonadati</taxon>
        <taxon>Pseudomonadota</taxon>
        <taxon>Gammaproteobacteria</taxon>
        <taxon>Enterobacterales</taxon>
        <taxon>Enterobacteriaceae</taxon>
        <taxon>Salmonella</taxon>
    </lineage>
</organism>
<proteinExistence type="predicted"/>
<dbReference type="EMBL" id="AAIYKG010000031">
    <property type="protein sequence ID" value="ECJ4508193.1"/>
    <property type="molecule type" value="Genomic_DNA"/>
</dbReference>